<dbReference type="InterPro" id="IPR000683">
    <property type="entry name" value="Gfo/Idh/MocA-like_OxRdtase_N"/>
</dbReference>
<dbReference type="GO" id="GO:0016491">
    <property type="term" value="F:oxidoreductase activity"/>
    <property type="evidence" value="ECO:0007669"/>
    <property type="project" value="TreeGrafter"/>
</dbReference>
<protein>
    <recommendedName>
        <fullName evidence="1">Gfo/Idh/MocA-like oxidoreductase N-terminal domain-containing protein</fullName>
    </recommendedName>
</protein>
<sequence length="365" mass="40340">MDTPTDRSKPLGVAVVGIGQVAQNTHLPTLLLNSHLFKTLALVDISPSALAHAATKFHVPHTSTTLSPVLADPAIDLVMIMSANEYHVEQAIASLRAGKHVFVEKPLALTTAGADAVADAAREAGKVCFVGFMRRYADAFLRVKEMIQGSTISYVRVRDIIGQNAFFVEQSGSFPLKFDAGRELAVRSERMLMGALGRYGERDRQTWGLLTGLSSHDISALRELVGMPRRVLSAARSADCLWIWATLEYDGFVAYYEVGIDNVRVFDAHIEAYLLDRRVKVTYDTPYVKGLPITATVQYTRNGDHVEETIRPTYEDAFTLEYRALYDAIVKGTPVKTSPEDAREDLVIFKMIMDAIWAGEGRSPD</sequence>
<dbReference type="Pfam" id="PF01408">
    <property type="entry name" value="GFO_IDH_MocA"/>
    <property type="match status" value="1"/>
</dbReference>
<reference evidence="2" key="1">
    <citation type="journal article" date="2023" name="BMC Genomics">
        <title>Chromosome-level genome assemblies of Cutaneotrichosporon spp. (Trichosporonales, Basidiomycota) reveal imbalanced evolution between nucleotide sequences and chromosome synteny.</title>
        <authorList>
            <person name="Kobayashi Y."/>
            <person name="Kayamori A."/>
            <person name="Aoki K."/>
            <person name="Shiwa Y."/>
            <person name="Matsutani M."/>
            <person name="Fujita N."/>
            <person name="Sugita T."/>
            <person name="Iwasaki W."/>
            <person name="Tanaka N."/>
            <person name="Takashima M."/>
        </authorList>
    </citation>
    <scope>NUCLEOTIDE SEQUENCE</scope>
    <source>
        <strain evidence="2">HIS016</strain>
    </source>
</reference>
<dbReference type="EMBL" id="BTCM01000006">
    <property type="protein sequence ID" value="GMK58950.1"/>
    <property type="molecule type" value="Genomic_DNA"/>
</dbReference>
<organism evidence="2 3">
    <name type="scientific">Cutaneotrichosporon spelunceum</name>
    <dbReference type="NCBI Taxonomy" id="1672016"/>
    <lineage>
        <taxon>Eukaryota</taxon>
        <taxon>Fungi</taxon>
        <taxon>Dikarya</taxon>
        <taxon>Basidiomycota</taxon>
        <taxon>Agaricomycotina</taxon>
        <taxon>Tremellomycetes</taxon>
        <taxon>Trichosporonales</taxon>
        <taxon>Trichosporonaceae</taxon>
        <taxon>Cutaneotrichosporon</taxon>
    </lineage>
</organism>
<accession>A0AAD3TXY2</accession>
<evidence type="ECO:0000313" key="2">
    <source>
        <dbReference type="EMBL" id="GMK58950.1"/>
    </source>
</evidence>
<dbReference type="InterPro" id="IPR036291">
    <property type="entry name" value="NAD(P)-bd_dom_sf"/>
</dbReference>
<dbReference type="AlphaFoldDB" id="A0AAD3TXY2"/>
<keyword evidence="3" id="KW-1185">Reference proteome</keyword>
<reference evidence="2" key="2">
    <citation type="submission" date="2023-06" db="EMBL/GenBank/DDBJ databases">
        <authorList>
            <person name="Kobayashi Y."/>
            <person name="Kayamori A."/>
            <person name="Aoki K."/>
            <person name="Shiwa Y."/>
            <person name="Fujita N."/>
            <person name="Sugita T."/>
            <person name="Iwasaki W."/>
            <person name="Tanaka N."/>
            <person name="Takashima M."/>
        </authorList>
    </citation>
    <scope>NUCLEOTIDE SEQUENCE</scope>
    <source>
        <strain evidence="2">HIS016</strain>
    </source>
</reference>
<dbReference type="GO" id="GO:0005737">
    <property type="term" value="C:cytoplasm"/>
    <property type="evidence" value="ECO:0007669"/>
    <property type="project" value="TreeGrafter"/>
</dbReference>
<evidence type="ECO:0000313" key="3">
    <source>
        <dbReference type="Proteomes" id="UP001222932"/>
    </source>
</evidence>
<proteinExistence type="predicted"/>
<feature type="domain" description="Gfo/Idh/MocA-like oxidoreductase N-terminal" evidence="1">
    <location>
        <begin position="12"/>
        <end position="132"/>
    </location>
</feature>
<gene>
    <name evidence="2" type="ORF">CspeluHIS016_0603920</name>
</gene>
<dbReference type="Gene3D" id="3.30.360.10">
    <property type="entry name" value="Dihydrodipicolinate Reductase, domain 2"/>
    <property type="match status" value="1"/>
</dbReference>
<name>A0AAD3TXY2_9TREE</name>
<dbReference type="PANTHER" id="PTHR42840">
    <property type="entry name" value="NAD(P)-BINDING ROSSMANN-FOLD SUPERFAMILY PROTEIN-RELATED"/>
    <property type="match status" value="1"/>
</dbReference>
<comment type="caution">
    <text evidence="2">The sequence shown here is derived from an EMBL/GenBank/DDBJ whole genome shotgun (WGS) entry which is preliminary data.</text>
</comment>
<dbReference type="Gene3D" id="3.40.50.720">
    <property type="entry name" value="NAD(P)-binding Rossmann-like Domain"/>
    <property type="match status" value="1"/>
</dbReference>
<evidence type="ECO:0000259" key="1">
    <source>
        <dbReference type="Pfam" id="PF01408"/>
    </source>
</evidence>
<dbReference type="GO" id="GO:0000166">
    <property type="term" value="F:nucleotide binding"/>
    <property type="evidence" value="ECO:0007669"/>
    <property type="project" value="InterPro"/>
</dbReference>
<dbReference type="GO" id="GO:0006740">
    <property type="term" value="P:NADPH regeneration"/>
    <property type="evidence" value="ECO:0007669"/>
    <property type="project" value="TreeGrafter"/>
</dbReference>
<dbReference type="SUPFAM" id="SSF51735">
    <property type="entry name" value="NAD(P)-binding Rossmann-fold domains"/>
    <property type="match status" value="1"/>
</dbReference>
<dbReference type="Proteomes" id="UP001222932">
    <property type="component" value="Unassembled WGS sequence"/>
</dbReference>
<dbReference type="PANTHER" id="PTHR42840:SF7">
    <property type="entry name" value="BINDING ROSSMANN FOLD OXIDOREDUCTASE, PUTATIVE (AFU_ORTHOLOGUE AFUA_4G10190)-RELATED"/>
    <property type="match status" value="1"/>
</dbReference>